<proteinExistence type="predicted"/>
<gene>
    <name evidence="2" type="ORF">DIURU_004525</name>
</gene>
<dbReference type="Proteomes" id="UP000449547">
    <property type="component" value="Unassembled WGS sequence"/>
</dbReference>
<accession>A0A642UJ87</accession>
<evidence type="ECO:0000313" key="2">
    <source>
        <dbReference type="EMBL" id="KAA8898799.1"/>
    </source>
</evidence>
<name>A0A642UJ87_DIURU</name>
<feature type="compositionally biased region" description="Polar residues" evidence="1">
    <location>
        <begin position="1"/>
        <end position="32"/>
    </location>
</feature>
<feature type="region of interest" description="Disordered" evidence="1">
    <location>
        <begin position="1"/>
        <end position="180"/>
    </location>
</feature>
<sequence>MGSPQPTQAALMTSPGQFPTLGSNSNGNSGKPQQAKAVRSWPAKPPSTDEDGFVLPKKTARPVSPSQTAGRIPVSNGFSVLSVEEVVDAKNDDVDDGGDDNMGAEGASQSTNAVTNGQQPSQVDEEDDLYSGVDADAAYERSLEPNFHTPTTTQPMNDSPTYDATSTAMAASEENPSHGY</sequence>
<evidence type="ECO:0000256" key="1">
    <source>
        <dbReference type="SAM" id="MobiDB-lite"/>
    </source>
</evidence>
<protein>
    <submittedName>
        <fullName evidence="2">Uncharacterized protein</fullName>
    </submittedName>
</protein>
<comment type="caution">
    <text evidence="2">The sequence shown here is derived from an EMBL/GenBank/DDBJ whole genome shotgun (WGS) entry which is preliminary data.</text>
</comment>
<dbReference type="EMBL" id="SWFT01000136">
    <property type="protein sequence ID" value="KAA8898799.1"/>
    <property type="molecule type" value="Genomic_DNA"/>
</dbReference>
<organism evidence="2 3">
    <name type="scientific">Diutina rugosa</name>
    <name type="common">Yeast</name>
    <name type="synonym">Candida rugosa</name>
    <dbReference type="NCBI Taxonomy" id="5481"/>
    <lineage>
        <taxon>Eukaryota</taxon>
        <taxon>Fungi</taxon>
        <taxon>Dikarya</taxon>
        <taxon>Ascomycota</taxon>
        <taxon>Saccharomycotina</taxon>
        <taxon>Pichiomycetes</taxon>
        <taxon>Debaryomycetaceae</taxon>
        <taxon>Diutina</taxon>
    </lineage>
</organism>
<feature type="compositionally biased region" description="Polar residues" evidence="1">
    <location>
        <begin position="107"/>
        <end position="122"/>
    </location>
</feature>
<reference evidence="2 3" key="1">
    <citation type="submission" date="2019-07" db="EMBL/GenBank/DDBJ databases">
        <title>Genome assembly of two rare yeast pathogens: Diutina rugosa and Trichomonascus ciferrii.</title>
        <authorList>
            <person name="Mixao V."/>
            <person name="Saus E."/>
            <person name="Hansen A."/>
            <person name="Lass-Flor C."/>
            <person name="Gabaldon T."/>
        </authorList>
    </citation>
    <scope>NUCLEOTIDE SEQUENCE [LARGE SCALE GENOMIC DNA]</scope>
    <source>
        <strain evidence="2 3">CBS 613</strain>
    </source>
</reference>
<dbReference type="AlphaFoldDB" id="A0A642UJ87"/>
<dbReference type="RefSeq" id="XP_034010679.1">
    <property type="nucleotide sequence ID" value="XM_034157408.1"/>
</dbReference>
<dbReference type="VEuPathDB" id="FungiDB:DIURU_004525"/>
<evidence type="ECO:0000313" key="3">
    <source>
        <dbReference type="Proteomes" id="UP000449547"/>
    </source>
</evidence>
<feature type="compositionally biased region" description="Polar residues" evidence="1">
    <location>
        <begin position="148"/>
        <end position="169"/>
    </location>
</feature>
<dbReference type="GeneID" id="54783176"/>
<keyword evidence="3" id="KW-1185">Reference proteome</keyword>